<dbReference type="EMBL" id="FNAI01000003">
    <property type="protein sequence ID" value="SDE00762.1"/>
    <property type="molecule type" value="Genomic_DNA"/>
</dbReference>
<gene>
    <name evidence="1" type="ORF">SAMN05216464_103315</name>
</gene>
<dbReference type="AlphaFoldDB" id="A0A1G6ZE60"/>
<accession>A0A1G6ZE60</accession>
<dbReference type="InterPro" id="IPR036188">
    <property type="entry name" value="FAD/NAD-bd_sf"/>
</dbReference>
<organism evidence="1 2">
    <name type="scientific">Mucilaginibacter pineti</name>
    <dbReference type="NCBI Taxonomy" id="1391627"/>
    <lineage>
        <taxon>Bacteria</taxon>
        <taxon>Pseudomonadati</taxon>
        <taxon>Bacteroidota</taxon>
        <taxon>Sphingobacteriia</taxon>
        <taxon>Sphingobacteriales</taxon>
        <taxon>Sphingobacteriaceae</taxon>
        <taxon>Mucilaginibacter</taxon>
    </lineage>
</organism>
<dbReference type="RefSeq" id="WP_091148259.1">
    <property type="nucleotide sequence ID" value="NZ_FNAI01000003.1"/>
</dbReference>
<keyword evidence="2" id="KW-1185">Reference proteome</keyword>
<name>A0A1G6ZE60_9SPHI</name>
<dbReference type="OrthoDB" id="9795420at2"/>
<dbReference type="Proteomes" id="UP000199072">
    <property type="component" value="Unassembled WGS sequence"/>
</dbReference>
<reference evidence="1 2" key="1">
    <citation type="submission" date="2016-10" db="EMBL/GenBank/DDBJ databases">
        <authorList>
            <person name="de Groot N.N."/>
        </authorList>
    </citation>
    <scope>NUCLEOTIDE SEQUENCE [LARGE SCALE GENOMIC DNA]</scope>
    <source>
        <strain evidence="1 2">47C3B</strain>
    </source>
</reference>
<dbReference type="SUPFAM" id="SSF51905">
    <property type="entry name" value="FAD/NAD(P)-binding domain"/>
    <property type="match status" value="1"/>
</dbReference>
<proteinExistence type="predicted"/>
<protein>
    <submittedName>
        <fullName evidence="1">Uncharacterized protein</fullName>
    </submittedName>
</protein>
<evidence type="ECO:0000313" key="2">
    <source>
        <dbReference type="Proteomes" id="UP000199072"/>
    </source>
</evidence>
<sequence>MKLLDTSILIAKKLYPVKYNLRGQLPSSYTDVFDQRASDLIKSKLAGDAPLMVSRLGSIELNCILNYVNQKKSTIKYFEYITGKIDAYKWKPFTFSSMCTAAGFFPGTPEMLAMFGELMLNDMAEIDVLGSWLKEEVLFSDQLKNSTKVGLLNLEPYNHENPWSQELEGKTILVIHPYEESITSQYKKREYLFADKRVLPNFELKTIKAVQTISNNKSSFQSWFQALDYMKERIYDTSFDVAIIGCGAYGLPLAAYVKRMGKKAIHLGGATQLLFGIKGKRWEDNYLDYKERLINEYWVKPNSSEVPENFQAVEQGCYW</sequence>
<evidence type="ECO:0000313" key="1">
    <source>
        <dbReference type="EMBL" id="SDE00762.1"/>
    </source>
</evidence>